<evidence type="ECO:0000259" key="8">
    <source>
        <dbReference type="PROSITE" id="PS50110"/>
    </source>
</evidence>
<keyword evidence="4 7" id="KW-0238">DNA-binding</keyword>
<evidence type="ECO:0000256" key="6">
    <source>
        <dbReference type="PROSITE-ProRule" id="PRU00169"/>
    </source>
</evidence>
<dbReference type="PROSITE" id="PS51755">
    <property type="entry name" value="OMPR_PHOB"/>
    <property type="match status" value="1"/>
</dbReference>
<evidence type="ECO:0000256" key="1">
    <source>
        <dbReference type="ARBA" id="ARBA00022553"/>
    </source>
</evidence>
<dbReference type="Pfam" id="PF00486">
    <property type="entry name" value="Trans_reg_C"/>
    <property type="match status" value="1"/>
</dbReference>
<keyword evidence="3" id="KW-0805">Transcription regulation</keyword>
<dbReference type="InterPro" id="IPR039420">
    <property type="entry name" value="WalR-like"/>
</dbReference>
<dbReference type="SUPFAM" id="SSF52172">
    <property type="entry name" value="CheY-like"/>
    <property type="match status" value="1"/>
</dbReference>
<feature type="domain" description="OmpR/PhoB-type" evidence="9">
    <location>
        <begin position="127"/>
        <end position="226"/>
    </location>
</feature>
<dbReference type="CDD" id="cd00383">
    <property type="entry name" value="trans_reg_C"/>
    <property type="match status" value="1"/>
</dbReference>
<dbReference type="InterPro" id="IPR001789">
    <property type="entry name" value="Sig_transdc_resp-reg_receiver"/>
</dbReference>
<dbReference type="PANTHER" id="PTHR48111:SF15">
    <property type="entry name" value="OMPR SUBFAMILY"/>
    <property type="match status" value="1"/>
</dbReference>
<keyword evidence="5" id="KW-0804">Transcription</keyword>
<dbReference type="Gene3D" id="3.40.50.2300">
    <property type="match status" value="1"/>
</dbReference>
<feature type="DNA-binding region" description="OmpR/PhoB-type" evidence="7">
    <location>
        <begin position="127"/>
        <end position="226"/>
    </location>
</feature>
<keyword evidence="2" id="KW-0902">Two-component regulatory system</keyword>
<evidence type="ECO:0000259" key="9">
    <source>
        <dbReference type="PROSITE" id="PS51755"/>
    </source>
</evidence>
<dbReference type="Pfam" id="PF00072">
    <property type="entry name" value="Response_reg"/>
    <property type="match status" value="1"/>
</dbReference>
<dbReference type="SMART" id="SM00448">
    <property type="entry name" value="REC"/>
    <property type="match status" value="1"/>
</dbReference>
<dbReference type="InterPro" id="IPR001867">
    <property type="entry name" value="OmpR/PhoB-type_DNA-bd"/>
</dbReference>
<dbReference type="Proteomes" id="UP000192997">
    <property type="component" value="Unassembled WGS sequence"/>
</dbReference>
<dbReference type="InterPro" id="IPR036388">
    <property type="entry name" value="WH-like_DNA-bd_sf"/>
</dbReference>
<evidence type="ECO:0000256" key="2">
    <source>
        <dbReference type="ARBA" id="ARBA00023012"/>
    </source>
</evidence>
<feature type="domain" description="Response regulatory" evidence="8">
    <location>
        <begin position="2"/>
        <end position="119"/>
    </location>
</feature>
<evidence type="ECO:0000313" key="10">
    <source>
        <dbReference type="EMBL" id="OSO87110.1"/>
    </source>
</evidence>
<dbReference type="EMBL" id="NBYN01000074">
    <property type="protein sequence ID" value="OSO87110.1"/>
    <property type="molecule type" value="Genomic_DNA"/>
</dbReference>
<name>A0A1X4G357_9CYAN</name>
<keyword evidence="1 6" id="KW-0597">Phosphoprotein</keyword>
<evidence type="ECO:0000256" key="7">
    <source>
        <dbReference type="PROSITE-ProRule" id="PRU01091"/>
    </source>
</evidence>
<dbReference type="InterPro" id="IPR011006">
    <property type="entry name" value="CheY-like_superfamily"/>
</dbReference>
<dbReference type="GO" id="GO:0032993">
    <property type="term" value="C:protein-DNA complex"/>
    <property type="evidence" value="ECO:0007669"/>
    <property type="project" value="TreeGrafter"/>
</dbReference>
<evidence type="ECO:0000313" key="11">
    <source>
        <dbReference type="Proteomes" id="UP000192997"/>
    </source>
</evidence>
<comment type="caution">
    <text evidence="10">The sequence shown here is derived from an EMBL/GenBank/DDBJ whole genome shotgun (WGS) entry which is preliminary data.</text>
</comment>
<dbReference type="GO" id="GO:0005829">
    <property type="term" value="C:cytosol"/>
    <property type="evidence" value="ECO:0007669"/>
    <property type="project" value="TreeGrafter"/>
</dbReference>
<dbReference type="GO" id="GO:0000156">
    <property type="term" value="F:phosphorelay response regulator activity"/>
    <property type="evidence" value="ECO:0007669"/>
    <property type="project" value="TreeGrafter"/>
</dbReference>
<dbReference type="AlphaFoldDB" id="A0A1X4G357"/>
<evidence type="ECO:0000256" key="4">
    <source>
        <dbReference type="ARBA" id="ARBA00023125"/>
    </source>
</evidence>
<dbReference type="PROSITE" id="PS50110">
    <property type="entry name" value="RESPONSE_REGULATORY"/>
    <property type="match status" value="1"/>
</dbReference>
<protein>
    <submittedName>
        <fullName evidence="10">DNA-binding response regulator</fullName>
    </submittedName>
</protein>
<dbReference type="Gene3D" id="1.10.10.10">
    <property type="entry name" value="Winged helix-like DNA-binding domain superfamily/Winged helix DNA-binding domain"/>
    <property type="match status" value="1"/>
</dbReference>
<evidence type="ECO:0000256" key="5">
    <source>
        <dbReference type="ARBA" id="ARBA00023163"/>
    </source>
</evidence>
<feature type="modified residue" description="4-aspartylphosphate" evidence="6">
    <location>
        <position position="54"/>
    </location>
</feature>
<evidence type="ECO:0000256" key="3">
    <source>
        <dbReference type="ARBA" id="ARBA00023015"/>
    </source>
</evidence>
<dbReference type="FunFam" id="3.40.50.2300:FF:000002">
    <property type="entry name" value="DNA-binding response regulator PhoP"/>
    <property type="match status" value="1"/>
</dbReference>
<accession>A0A1X4G357</accession>
<reference evidence="11" key="1">
    <citation type="submission" date="2017-04" db="EMBL/GenBank/DDBJ databases">
        <authorList>
            <person name="Abreu V.A."/>
            <person name="Popin R.V."/>
            <person name="Rigonato J."/>
            <person name="Andreote A.P."/>
            <person name="Schaker P.C."/>
            <person name="Hoff-Risseti C."/>
            <person name="Alvarenga D.O."/>
            <person name="Varani A.M."/>
            <person name="Fiore M.F."/>
        </authorList>
    </citation>
    <scope>NUCLEOTIDE SEQUENCE [LARGE SCALE GENOMIC DNA]</scope>
    <source>
        <strain evidence="11">CENA303</strain>
    </source>
</reference>
<proteinExistence type="predicted"/>
<dbReference type="Gene3D" id="6.10.250.690">
    <property type="match status" value="1"/>
</dbReference>
<organism evidence="10 11">
    <name type="scientific">Cylindrospermopsis raciborskii CENA303</name>
    <dbReference type="NCBI Taxonomy" id="1170769"/>
    <lineage>
        <taxon>Bacteria</taxon>
        <taxon>Bacillati</taxon>
        <taxon>Cyanobacteriota</taxon>
        <taxon>Cyanophyceae</taxon>
        <taxon>Nostocales</taxon>
        <taxon>Aphanizomenonaceae</taxon>
        <taxon>Cylindrospermopsis</taxon>
    </lineage>
</organism>
<gene>
    <name evidence="10" type="ORF">B7O87_15210</name>
</gene>
<dbReference type="GO" id="GO:0000976">
    <property type="term" value="F:transcription cis-regulatory region binding"/>
    <property type="evidence" value="ECO:0007669"/>
    <property type="project" value="TreeGrafter"/>
</dbReference>
<dbReference type="GO" id="GO:0006355">
    <property type="term" value="P:regulation of DNA-templated transcription"/>
    <property type="evidence" value="ECO:0007669"/>
    <property type="project" value="InterPro"/>
</dbReference>
<dbReference type="SMART" id="SM00862">
    <property type="entry name" value="Trans_reg_C"/>
    <property type="match status" value="1"/>
</dbReference>
<dbReference type="PANTHER" id="PTHR48111">
    <property type="entry name" value="REGULATOR OF RPOS"/>
    <property type="match status" value="1"/>
</dbReference>
<sequence>MWILVVEDDYYLTESLTEALTMERYEVECVKDGEAAWRRLQDLPVVNYDLIIMDITLPKLDGIRLCQKLRDHGCTLPILMLTARDTISDKITGLDAGADSYMVKPFNLQELMAQVRALLRRGKPVINNTLTWGDLSLDFSKYEVLYGRKPIHLTPKEFALMEALLRCNGRISTRSSLIDQIWASESPPEEETIKTYIRNLRAKLINVGAPKDLIETIHGVGYRLKCLGSNNSSKIS</sequence>